<dbReference type="EMBL" id="JSAM01000019">
    <property type="protein sequence ID" value="KIA78463.1"/>
    <property type="molecule type" value="Genomic_DNA"/>
</dbReference>
<reference evidence="1 2" key="1">
    <citation type="journal article" date="2014" name="Mol. Biol. Evol.">
        <title>Massive expansion of Ubiquitination-related gene families within the Chlamydiae.</title>
        <authorList>
            <person name="Domman D."/>
            <person name="Collingro A."/>
            <person name="Lagkouvardos I."/>
            <person name="Gehre L."/>
            <person name="Weinmaier T."/>
            <person name="Rattei T."/>
            <person name="Subtil A."/>
            <person name="Horn M."/>
        </authorList>
    </citation>
    <scope>NUCLEOTIDE SEQUENCE [LARGE SCALE GENOMIC DNA]</scope>
    <source>
        <strain evidence="1 2">OEW1</strain>
    </source>
</reference>
<organism evidence="1 2">
    <name type="scientific">Parachlamydia acanthamoebae</name>
    <dbReference type="NCBI Taxonomy" id="83552"/>
    <lineage>
        <taxon>Bacteria</taxon>
        <taxon>Pseudomonadati</taxon>
        <taxon>Chlamydiota</taxon>
        <taxon>Chlamydiia</taxon>
        <taxon>Parachlamydiales</taxon>
        <taxon>Parachlamydiaceae</taxon>
        <taxon>Parachlamydia</taxon>
    </lineage>
</organism>
<evidence type="ECO:0000313" key="2">
    <source>
        <dbReference type="Proteomes" id="UP000031307"/>
    </source>
</evidence>
<name>A0A0C1EEE2_9BACT</name>
<dbReference type="AlphaFoldDB" id="A0A0C1EEE2"/>
<dbReference type="PATRIC" id="fig|83552.4.peg.301"/>
<protein>
    <submittedName>
        <fullName evidence="1">Uncharacterized protein</fullName>
    </submittedName>
</protein>
<dbReference type="Proteomes" id="UP000031307">
    <property type="component" value="Unassembled WGS sequence"/>
</dbReference>
<proteinExistence type="predicted"/>
<evidence type="ECO:0000313" key="1">
    <source>
        <dbReference type="EMBL" id="KIA78463.1"/>
    </source>
</evidence>
<sequence length="251" mass="28960">MHQTDLSVSFELDPKIFTDPNLKEHKDCALTELELQFKRKGGYLHVVKDFSGSPENCFTLQSEDALYPICSGGTCRSQALYEFLRQKLDPCDVVLFPPHAARCGYDPYNGEVRYYTAARIVDEFEIVFEKKRTVRFGYDCAYDWHDAQGLVTTDKIPLIKTFYDTHYYGPQSHFQGKRGKRRIYMAFAHPTHAVLKRLVETNETLENVALIAIPLQDEITTPPPEMRIQGGSPEAYRAFLKKMEMIFRINV</sequence>
<gene>
    <name evidence="1" type="ORF">DB43_DY00140</name>
</gene>
<comment type="caution">
    <text evidence="1">The sequence shown here is derived from an EMBL/GenBank/DDBJ whole genome shotgun (WGS) entry which is preliminary data.</text>
</comment>
<accession>A0A0C1EEE2</accession>
<dbReference type="RefSeq" id="WP_006341885.1">
    <property type="nucleotide sequence ID" value="NZ_BAWW01000003.1"/>
</dbReference>